<keyword evidence="1" id="KW-1133">Transmembrane helix</keyword>
<evidence type="ECO:0000313" key="2">
    <source>
        <dbReference type="EMBL" id="SKB48791.1"/>
    </source>
</evidence>
<name>A0A1T5BND1_9FLAO</name>
<organism evidence="2 3">
    <name type="scientific">Maribacter arcticus</name>
    <dbReference type="NCBI Taxonomy" id="561365"/>
    <lineage>
        <taxon>Bacteria</taxon>
        <taxon>Pseudomonadati</taxon>
        <taxon>Bacteroidota</taxon>
        <taxon>Flavobacteriia</taxon>
        <taxon>Flavobacteriales</taxon>
        <taxon>Flavobacteriaceae</taxon>
        <taxon>Maribacter</taxon>
    </lineage>
</organism>
<sequence length="76" mass="8761">MKPKHKVLVFNFLGFAILFVLFRFGLSLFLQLDSFYMSLIAAIAASFLAPKFVVIKKEGVDKIVMKWIFLKGFKEL</sequence>
<dbReference type="STRING" id="561365.SAMN05660866_01787"/>
<dbReference type="EMBL" id="FUYL01000004">
    <property type="protein sequence ID" value="SKB48791.1"/>
    <property type="molecule type" value="Genomic_DNA"/>
</dbReference>
<keyword evidence="1" id="KW-0812">Transmembrane</keyword>
<dbReference type="RefSeq" id="WP_079512243.1">
    <property type="nucleotide sequence ID" value="NZ_FUYL01000004.1"/>
</dbReference>
<protein>
    <submittedName>
        <fullName evidence="2">Uncharacterized protein</fullName>
    </submittedName>
</protein>
<reference evidence="3" key="1">
    <citation type="submission" date="2017-02" db="EMBL/GenBank/DDBJ databases">
        <authorList>
            <person name="Varghese N."/>
            <person name="Submissions S."/>
        </authorList>
    </citation>
    <scope>NUCLEOTIDE SEQUENCE [LARGE SCALE GENOMIC DNA]</scope>
    <source>
        <strain evidence="3">DSM 23546</strain>
    </source>
</reference>
<evidence type="ECO:0000256" key="1">
    <source>
        <dbReference type="SAM" id="Phobius"/>
    </source>
</evidence>
<feature type="transmembrane region" description="Helical" evidence="1">
    <location>
        <begin position="7"/>
        <end position="29"/>
    </location>
</feature>
<feature type="transmembrane region" description="Helical" evidence="1">
    <location>
        <begin position="35"/>
        <end position="55"/>
    </location>
</feature>
<evidence type="ECO:0000313" key="3">
    <source>
        <dbReference type="Proteomes" id="UP000190339"/>
    </source>
</evidence>
<dbReference type="AlphaFoldDB" id="A0A1T5BND1"/>
<gene>
    <name evidence="2" type="ORF">SAMN05660866_01787</name>
</gene>
<accession>A0A1T5BND1</accession>
<keyword evidence="3" id="KW-1185">Reference proteome</keyword>
<dbReference type="Proteomes" id="UP000190339">
    <property type="component" value="Unassembled WGS sequence"/>
</dbReference>
<proteinExistence type="predicted"/>
<keyword evidence="1" id="KW-0472">Membrane</keyword>
<dbReference type="OrthoDB" id="1179771at2"/>